<dbReference type="EMBL" id="SDMQ01000018">
    <property type="protein sequence ID" value="TBT82711.1"/>
    <property type="molecule type" value="Genomic_DNA"/>
</dbReference>
<dbReference type="PROSITE" id="PS51866">
    <property type="entry name" value="MOP"/>
    <property type="match status" value="1"/>
</dbReference>
<evidence type="ECO:0000313" key="9">
    <source>
        <dbReference type="Proteomes" id="UP000292373"/>
    </source>
</evidence>
<dbReference type="Pfam" id="PF03459">
    <property type="entry name" value="TOBE"/>
    <property type="match status" value="1"/>
</dbReference>
<dbReference type="Gene3D" id="2.40.50.100">
    <property type="match status" value="1"/>
</dbReference>
<proteinExistence type="predicted"/>
<dbReference type="InterPro" id="IPR005116">
    <property type="entry name" value="Transp-assoc_OB_typ1"/>
</dbReference>
<dbReference type="Pfam" id="PF00005">
    <property type="entry name" value="ABC_tran"/>
    <property type="match status" value="1"/>
</dbReference>
<organism evidence="8 9">
    <name type="scientific">Propioniciclava sinopodophylli</name>
    <dbReference type="NCBI Taxonomy" id="1837344"/>
    <lineage>
        <taxon>Bacteria</taxon>
        <taxon>Bacillati</taxon>
        <taxon>Actinomycetota</taxon>
        <taxon>Actinomycetes</taxon>
        <taxon>Propionibacteriales</taxon>
        <taxon>Propionibacteriaceae</taxon>
        <taxon>Propioniciclava</taxon>
    </lineage>
</organism>
<sequence length="353" mass="36058">MSAVSVHARVEARGLDAALDVAPGTVVALVGPNGAGKSSVLQLVGGQLQPDGGTVSVDGAVVSGPRVHVPVHRRNIAVLEQRPLLFEHLTIAENAAFGLRARGVRAAEALARAQRELDAVGCGELAGARAWEVSGGQAQRIAIARALATDPRLVLLDEPLAALDVSVAPAIRSLLRRRIRGEGRTALLVTHDAVDALTLADELAVMEAGRVLAAGPVADLLARPRTPFVADLVGVNLLAGTATGPDAIRLATGDRVVGVPADALGGGAAIASFAPASVAVHTAEPSGSPRNHLRVTVTGIEPRGSLVRLTGELSDGSRVSADLTLAASVDEGLVPGREVWLVVKAAQVALYPR</sequence>
<comment type="caution">
    <text evidence="8">The sequence shown here is derived from an EMBL/GenBank/DDBJ whole genome shotgun (WGS) entry which is preliminary data.</text>
</comment>
<dbReference type="Gene3D" id="3.40.50.300">
    <property type="entry name" value="P-loop containing nucleotide triphosphate hydrolases"/>
    <property type="match status" value="1"/>
</dbReference>
<dbReference type="SMART" id="SM00382">
    <property type="entry name" value="AAA"/>
    <property type="match status" value="1"/>
</dbReference>
<reference evidence="8 9" key="1">
    <citation type="submission" date="2019-01" db="EMBL/GenBank/DDBJ databases">
        <title>Lactibacter flavus gen. nov., sp. nov., a novel bacterium of the family Propionibacteriaceae isolated from raw milk and dairy products.</title>
        <authorList>
            <person name="Huptas C."/>
            <person name="Wenning M."/>
            <person name="Breitenwieser F."/>
            <person name="Doll E."/>
            <person name="Von Neubeck M."/>
            <person name="Busse H.-J."/>
            <person name="Scherer S."/>
        </authorList>
    </citation>
    <scope>NUCLEOTIDE SEQUENCE [LARGE SCALE GENOMIC DNA]</scope>
    <source>
        <strain evidence="8 9">KCTC 33808</strain>
    </source>
</reference>
<gene>
    <name evidence="8" type="ORF">ET989_13530</name>
</gene>
<dbReference type="InterPro" id="IPR004606">
    <property type="entry name" value="Mop_domain"/>
</dbReference>
<dbReference type="InterPro" id="IPR027417">
    <property type="entry name" value="P-loop_NTPase"/>
</dbReference>
<dbReference type="PANTHER" id="PTHR42781:SF4">
    <property type="entry name" value="SPERMIDINE_PUTRESCINE IMPORT ATP-BINDING PROTEIN POTA"/>
    <property type="match status" value="1"/>
</dbReference>
<dbReference type="InterPro" id="IPR003593">
    <property type="entry name" value="AAA+_ATPase"/>
</dbReference>
<evidence type="ECO:0000259" key="7">
    <source>
        <dbReference type="PROSITE" id="PS51866"/>
    </source>
</evidence>
<evidence type="ECO:0000256" key="3">
    <source>
        <dbReference type="ARBA" id="ARBA00022741"/>
    </source>
</evidence>
<dbReference type="RefSeq" id="WP_131169870.1">
    <property type="nucleotide sequence ID" value="NZ_SDMQ01000018.1"/>
</dbReference>
<dbReference type="InterPro" id="IPR008995">
    <property type="entry name" value="Mo/tungstate-bd_C_term_dom"/>
</dbReference>
<feature type="domain" description="Mop" evidence="7">
    <location>
        <begin position="286"/>
        <end position="352"/>
    </location>
</feature>
<keyword evidence="2 5" id="KW-0500">Molybdenum</keyword>
<evidence type="ECO:0000256" key="4">
    <source>
        <dbReference type="ARBA" id="ARBA00022840"/>
    </source>
</evidence>
<keyword evidence="9" id="KW-1185">Reference proteome</keyword>
<dbReference type="InterPro" id="IPR003439">
    <property type="entry name" value="ABC_transporter-like_ATP-bd"/>
</dbReference>
<protein>
    <submittedName>
        <fullName evidence="8">ABC transporter ATP-binding protein</fullName>
    </submittedName>
</protein>
<evidence type="ECO:0000256" key="1">
    <source>
        <dbReference type="ARBA" id="ARBA00022448"/>
    </source>
</evidence>
<dbReference type="InterPro" id="IPR017871">
    <property type="entry name" value="ABC_transporter-like_CS"/>
</dbReference>
<evidence type="ECO:0000256" key="2">
    <source>
        <dbReference type="ARBA" id="ARBA00022505"/>
    </source>
</evidence>
<dbReference type="SUPFAM" id="SSF52540">
    <property type="entry name" value="P-loop containing nucleoside triphosphate hydrolases"/>
    <property type="match status" value="1"/>
</dbReference>
<evidence type="ECO:0000259" key="6">
    <source>
        <dbReference type="PROSITE" id="PS50893"/>
    </source>
</evidence>
<evidence type="ECO:0000256" key="5">
    <source>
        <dbReference type="PROSITE-ProRule" id="PRU01213"/>
    </source>
</evidence>
<dbReference type="PROSITE" id="PS50893">
    <property type="entry name" value="ABC_TRANSPORTER_2"/>
    <property type="match status" value="1"/>
</dbReference>
<dbReference type="SUPFAM" id="SSF50331">
    <property type="entry name" value="MOP-like"/>
    <property type="match status" value="1"/>
</dbReference>
<keyword evidence="1" id="KW-0813">Transport</keyword>
<dbReference type="AlphaFoldDB" id="A0A4V2JS63"/>
<dbReference type="InterPro" id="IPR050093">
    <property type="entry name" value="ABC_SmlMolc_Importer"/>
</dbReference>
<dbReference type="GO" id="GO:0005524">
    <property type="term" value="F:ATP binding"/>
    <property type="evidence" value="ECO:0007669"/>
    <property type="project" value="UniProtKB-KW"/>
</dbReference>
<keyword evidence="3" id="KW-0547">Nucleotide-binding</keyword>
<name>A0A4V2JS63_9ACTN</name>
<dbReference type="Proteomes" id="UP000292373">
    <property type="component" value="Unassembled WGS sequence"/>
</dbReference>
<evidence type="ECO:0000313" key="8">
    <source>
        <dbReference type="EMBL" id="TBT82711.1"/>
    </source>
</evidence>
<accession>A0A4V2JS63</accession>
<keyword evidence="4 8" id="KW-0067">ATP-binding</keyword>
<dbReference type="PANTHER" id="PTHR42781">
    <property type="entry name" value="SPERMIDINE/PUTRESCINE IMPORT ATP-BINDING PROTEIN POTA"/>
    <property type="match status" value="1"/>
</dbReference>
<dbReference type="OrthoDB" id="3180400at2"/>
<feature type="domain" description="ABC transporter" evidence="6">
    <location>
        <begin position="1"/>
        <end position="233"/>
    </location>
</feature>
<dbReference type="GO" id="GO:0016887">
    <property type="term" value="F:ATP hydrolysis activity"/>
    <property type="evidence" value="ECO:0007669"/>
    <property type="project" value="InterPro"/>
</dbReference>
<dbReference type="GO" id="GO:0015689">
    <property type="term" value="P:molybdate ion transport"/>
    <property type="evidence" value="ECO:0007669"/>
    <property type="project" value="InterPro"/>
</dbReference>
<dbReference type="PROSITE" id="PS00211">
    <property type="entry name" value="ABC_TRANSPORTER_1"/>
    <property type="match status" value="1"/>
</dbReference>